<accession>A0ABS1CLT9</accession>
<keyword evidence="1" id="KW-0472">Membrane</keyword>
<keyword evidence="1" id="KW-0812">Transmembrane</keyword>
<dbReference type="Proteomes" id="UP000748752">
    <property type="component" value="Unassembled WGS sequence"/>
</dbReference>
<reference evidence="2 3" key="1">
    <citation type="journal article" date="2020" name="Microorganisms">
        <title>Osmotic Adaptation and Compatible Solute Biosynthesis of Phototrophic Bacteria as Revealed from Genome Analyses.</title>
        <authorList>
            <person name="Imhoff J.F."/>
            <person name="Rahn T."/>
            <person name="Kunzel S."/>
            <person name="Keller A."/>
            <person name="Neulinger S.C."/>
        </authorList>
    </citation>
    <scope>NUCLEOTIDE SEQUENCE [LARGE SCALE GENOMIC DNA]</scope>
    <source>
        <strain evidence="2 3">DSM 6210</strain>
    </source>
</reference>
<keyword evidence="1" id="KW-1133">Transmembrane helix</keyword>
<sequence>MHGEMTEQALSDGHRDSVDAHQLPIGAVAPSMPWQWLRQGWGTLWRTPLVSAFYGGLCAAAGLGAVMMSQAMPGLTVKFVIGLLMLGPFLAAGLYVTARRSLSGDRTGIGRSLALDASRRSSLALFGLVLVMVVSFWLMATAVLFALKVTTVAPTAYTGFLGGGMQHPLMMLFTLGSGALLAAAVFASSIVAVPLIVDRDAGPVAAVQASWRAVTANPKPMLLWAAIIVGLMLLGTATAFIGMLVIFPLLGYASWHAYRDLIPQG</sequence>
<comment type="caution">
    <text evidence="2">The sequence shown here is derived from an EMBL/GenBank/DDBJ whole genome shotgun (WGS) entry which is preliminary data.</text>
</comment>
<feature type="transmembrane region" description="Helical" evidence="1">
    <location>
        <begin position="168"/>
        <end position="197"/>
    </location>
</feature>
<evidence type="ECO:0000256" key="1">
    <source>
        <dbReference type="SAM" id="Phobius"/>
    </source>
</evidence>
<dbReference type="Pfam" id="PF09955">
    <property type="entry name" value="DUF2189"/>
    <property type="match status" value="1"/>
</dbReference>
<gene>
    <name evidence="2" type="ORF">CKO31_19040</name>
</gene>
<keyword evidence="3" id="KW-1185">Reference proteome</keyword>
<name>A0ABS1CLT9_9GAMM</name>
<feature type="transmembrane region" description="Helical" evidence="1">
    <location>
        <begin position="221"/>
        <end position="250"/>
    </location>
</feature>
<evidence type="ECO:0008006" key="4">
    <source>
        <dbReference type="Google" id="ProtNLM"/>
    </source>
</evidence>
<proteinExistence type="predicted"/>
<evidence type="ECO:0000313" key="3">
    <source>
        <dbReference type="Proteomes" id="UP000748752"/>
    </source>
</evidence>
<dbReference type="EMBL" id="NRRV01000058">
    <property type="protein sequence ID" value="MBK1632804.1"/>
    <property type="molecule type" value="Genomic_DNA"/>
</dbReference>
<feature type="transmembrane region" description="Helical" evidence="1">
    <location>
        <begin position="49"/>
        <end position="67"/>
    </location>
</feature>
<evidence type="ECO:0000313" key="2">
    <source>
        <dbReference type="EMBL" id="MBK1632804.1"/>
    </source>
</evidence>
<feature type="transmembrane region" description="Helical" evidence="1">
    <location>
        <begin position="123"/>
        <end position="147"/>
    </location>
</feature>
<protein>
    <recommendedName>
        <fullName evidence="4">DUF2189 domain-containing protein</fullName>
    </recommendedName>
</protein>
<dbReference type="RefSeq" id="WP_200240612.1">
    <property type="nucleotide sequence ID" value="NZ_NRRV01000058.1"/>
</dbReference>
<dbReference type="InterPro" id="IPR018692">
    <property type="entry name" value="DUF2189"/>
</dbReference>
<feature type="transmembrane region" description="Helical" evidence="1">
    <location>
        <begin position="79"/>
        <end position="98"/>
    </location>
</feature>
<organism evidence="2 3">
    <name type="scientific">Thiohalocapsa halophila</name>
    <dbReference type="NCBI Taxonomy" id="69359"/>
    <lineage>
        <taxon>Bacteria</taxon>
        <taxon>Pseudomonadati</taxon>
        <taxon>Pseudomonadota</taxon>
        <taxon>Gammaproteobacteria</taxon>
        <taxon>Chromatiales</taxon>
        <taxon>Chromatiaceae</taxon>
        <taxon>Thiohalocapsa</taxon>
    </lineage>
</organism>